<dbReference type="GO" id="GO:0004198">
    <property type="term" value="F:calcium-dependent cysteine-type endopeptidase activity"/>
    <property type="evidence" value="ECO:0007669"/>
    <property type="project" value="InterPro"/>
</dbReference>
<keyword evidence="4 6" id="KW-0788">Thiol protease</keyword>
<dbReference type="PRINTS" id="PR00704">
    <property type="entry name" value="CALPAIN"/>
</dbReference>
<dbReference type="CDD" id="cd00214">
    <property type="entry name" value="Calpain_III"/>
    <property type="match status" value="1"/>
</dbReference>
<feature type="domain" description="Calpain catalytic" evidence="8">
    <location>
        <begin position="52"/>
        <end position="353"/>
    </location>
</feature>
<comment type="caution">
    <text evidence="9">The sequence shown here is derived from an EMBL/GenBank/DDBJ whole genome shotgun (WGS) entry which is preliminary data.</text>
</comment>
<feature type="compositionally biased region" description="Basic and acidic residues" evidence="7">
    <location>
        <begin position="1"/>
        <end position="10"/>
    </location>
</feature>
<dbReference type="Gene3D" id="2.60.120.380">
    <property type="match status" value="1"/>
</dbReference>
<dbReference type="PANTHER" id="PTHR10183">
    <property type="entry name" value="CALPAIN"/>
    <property type="match status" value="1"/>
</dbReference>
<feature type="active site" evidence="5 6">
    <location>
        <position position="110"/>
    </location>
</feature>
<feature type="region of interest" description="Disordered" evidence="7">
    <location>
        <begin position="1"/>
        <end position="24"/>
    </location>
</feature>
<protein>
    <recommendedName>
        <fullName evidence="8">Calpain catalytic domain-containing protein</fullName>
    </recommendedName>
</protein>
<evidence type="ECO:0000256" key="5">
    <source>
        <dbReference type="PIRSR" id="PIRSR622684-1"/>
    </source>
</evidence>
<dbReference type="AlphaFoldDB" id="A0AAN9VAZ9"/>
<dbReference type="GO" id="GO:0005737">
    <property type="term" value="C:cytoplasm"/>
    <property type="evidence" value="ECO:0007669"/>
    <property type="project" value="TreeGrafter"/>
</dbReference>
<proteinExistence type="inferred from homology"/>
<evidence type="ECO:0000256" key="2">
    <source>
        <dbReference type="ARBA" id="ARBA00022670"/>
    </source>
</evidence>
<evidence type="ECO:0000259" key="8">
    <source>
        <dbReference type="PROSITE" id="PS50203"/>
    </source>
</evidence>
<comment type="similarity">
    <text evidence="1">Belongs to the peptidase C2 family.</text>
</comment>
<evidence type="ECO:0000256" key="7">
    <source>
        <dbReference type="SAM" id="MobiDB-lite"/>
    </source>
</evidence>
<dbReference type="InterPro" id="IPR000169">
    <property type="entry name" value="Pept_cys_AS"/>
</dbReference>
<dbReference type="InterPro" id="IPR022684">
    <property type="entry name" value="Calpain_cysteine_protease"/>
</dbReference>
<dbReference type="InterPro" id="IPR038765">
    <property type="entry name" value="Papain-like_cys_pep_sf"/>
</dbReference>
<name>A0AAN9VAZ9_9ORTH</name>
<dbReference type="PANTHER" id="PTHR10183:SF379">
    <property type="entry name" value="CALPAIN-5"/>
    <property type="match status" value="1"/>
</dbReference>
<dbReference type="PROSITE" id="PS00139">
    <property type="entry name" value="THIOL_PROTEASE_CYS"/>
    <property type="match status" value="1"/>
</dbReference>
<dbReference type="Pfam" id="PF01067">
    <property type="entry name" value="Calpain_III"/>
    <property type="match status" value="1"/>
</dbReference>
<keyword evidence="2 6" id="KW-0645">Protease</keyword>
<organism evidence="9 10">
    <name type="scientific">Gryllus longicercus</name>
    <dbReference type="NCBI Taxonomy" id="2509291"/>
    <lineage>
        <taxon>Eukaryota</taxon>
        <taxon>Metazoa</taxon>
        <taxon>Ecdysozoa</taxon>
        <taxon>Arthropoda</taxon>
        <taxon>Hexapoda</taxon>
        <taxon>Insecta</taxon>
        <taxon>Pterygota</taxon>
        <taxon>Neoptera</taxon>
        <taxon>Polyneoptera</taxon>
        <taxon>Orthoptera</taxon>
        <taxon>Ensifera</taxon>
        <taxon>Gryllidea</taxon>
        <taxon>Grylloidea</taxon>
        <taxon>Gryllidae</taxon>
        <taxon>Gryllinae</taxon>
        <taxon>Gryllus</taxon>
    </lineage>
</organism>
<dbReference type="InterPro" id="IPR036213">
    <property type="entry name" value="Calpain_III_sf"/>
</dbReference>
<dbReference type="GO" id="GO:0006508">
    <property type="term" value="P:proteolysis"/>
    <property type="evidence" value="ECO:0007669"/>
    <property type="project" value="UniProtKB-KW"/>
</dbReference>
<evidence type="ECO:0000256" key="4">
    <source>
        <dbReference type="ARBA" id="ARBA00022807"/>
    </source>
</evidence>
<dbReference type="FunFam" id="3.90.70.10:FF:000114">
    <property type="entry name" value="Calpain a"/>
    <property type="match status" value="1"/>
</dbReference>
<dbReference type="InterPro" id="IPR022683">
    <property type="entry name" value="Calpain_III"/>
</dbReference>
<dbReference type="SMART" id="SM00230">
    <property type="entry name" value="CysPc"/>
    <property type="match status" value="1"/>
</dbReference>
<dbReference type="SMART" id="SM00720">
    <property type="entry name" value="calpain_III"/>
    <property type="match status" value="1"/>
</dbReference>
<dbReference type="CDD" id="cd00044">
    <property type="entry name" value="CysPc"/>
    <property type="match status" value="1"/>
</dbReference>
<reference evidence="9 10" key="1">
    <citation type="submission" date="2024-03" db="EMBL/GenBank/DDBJ databases">
        <title>The genome assembly and annotation of the cricket Gryllus longicercus Weissman &amp; Gray.</title>
        <authorList>
            <person name="Szrajer S."/>
            <person name="Gray D."/>
            <person name="Ylla G."/>
        </authorList>
    </citation>
    <scope>NUCLEOTIDE SEQUENCE [LARGE SCALE GENOMIC DNA]</scope>
    <source>
        <strain evidence="9">DAG 2021-001</strain>
        <tissue evidence="9">Whole body minus gut</tissue>
    </source>
</reference>
<dbReference type="InterPro" id="IPR033883">
    <property type="entry name" value="C2_III"/>
</dbReference>
<keyword evidence="3 6" id="KW-0378">Hydrolase</keyword>
<feature type="active site" evidence="5 6">
    <location>
        <position position="265"/>
    </location>
</feature>
<dbReference type="Proteomes" id="UP001378592">
    <property type="component" value="Unassembled WGS sequence"/>
</dbReference>
<dbReference type="SUPFAM" id="SSF54001">
    <property type="entry name" value="Cysteine proteinases"/>
    <property type="match status" value="1"/>
</dbReference>
<dbReference type="Pfam" id="PF00648">
    <property type="entry name" value="Peptidase_C2"/>
    <property type="match status" value="1"/>
</dbReference>
<dbReference type="InterPro" id="IPR022682">
    <property type="entry name" value="Calpain_domain_III"/>
</dbReference>
<dbReference type="EMBL" id="JAZDUA010000411">
    <property type="protein sequence ID" value="KAK7792935.1"/>
    <property type="molecule type" value="Genomic_DNA"/>
</dbReference>
<sequence length="537" mass="60276">MDEVVDRCAEAPEPPEAPAQQLPEGDFIDGLLGLLEEDALASRLAELEDEQLYEDADFPADASSLSYSDPNDEALADIVWMRPHELVDEPALFVDGVSRGDVKQGDLGDCWFLSACASVARRPDLIERVVSPGQPLYGPGYQGVVAVRLWRFGAWVSVHVDDRLPTRDGRLLYASCADPREFWVAFIEKAYAKLHGSYEALAGGHSLEAFVDLTGGLAEKLSLKELPFRQLRIAFEHGAFVTCARRGDWQLATQRDEATGLVQGHAYTVTDVRRLEPREPDGAVRLLRLVRVRNPWAGSEWTGAWSDGDPRWDALDEETKQALSVTATEDGEFWMEYEDFQAQFEEVTVATLGPDFDADGSSDASDQVKIIQDRWTEGENAGGCRNDLEKFATNPQYLINLTETDDPDSESGDTAKCSLLVGLMQEHRRSEKNREMRMRAIAFFVYKTDTPSERLSAEYFLCVPEEGSSGVFVNSREVLGRFELEPGYYVLIPATYYPDQTRTFMLRIFGLKPFDVRKLPDQEILIHEQDAFVEEIT</sequence>
<dbReference type="PROSITE" id="PS50203">
    <property type="entry name" value="CALPAIN_CAT"/>
    <property type="match status" value="1"/>
</dbReference>
<evidence type="ECO:0000256" key="6">
    <source>
        <dbReference type="PROSITE-ProRule" id="PRU00239"/>
    </source>
</evidence>
<dbReference type="SUPFAM" id="SSF49758">
    <property type="entry name" value="Calpain large subunit, middle domain (domain III)"/>
    <property type="match status" value="1"/>
</dbReference>
<dbReference type="InterPro" id="IPR001300">
    <property type="entry name" value="Peptidase_C2_calpain_cat"/>
</dbReference>
<evidence type="ECO:0000256" key="3">
    <source>
        <dbReference type="ARBA" id="ARBA00022801"/>
    </source>
</evidence>
<evidence type="ECO:0000313" key="9">
    <source>
        <dbReference type="EMBL" id="KAK7792935.1"/>
    </source>
</evidence>
<evidence type="ECO:0000256" key="1">
    <source>
        <dbReference type="ARBA" id="ARBA00007623"/>
    </source>
</evidence>
<evidence type="ECO:0000313" key="10">
    <source>
        <dbReference type="Proteomes" id="UP001378592"/>
    </source>
</evidence>
<feature type="active site" evidence="5 6">
    <location>
        <position position="294"/>
    </location>
</feature>
<keyword evidence="10" id="KW-1185">Reference proteome</keyword>
<accession>A0AAN9VAZ9</accession>
<dbReference type="Gene3D" id="3.90.70.10">
    <property type="entry name" value="Cysteine proteinases"/>
    <property type="match status" value="1"/>
</dbReference>
<gene>
    <name evidence="9" type="ORF">R5R35_008075</name>
</gene>